<proteinExistence type="predicted"/>
<protein>
    <submittedName>
        <fullName evidence="1">Uncharacterized protein</fullName>
    </submittedName>
</protein>
<dbReference type="EMBL" id="BAAAQA010000015">
    <property type="protein sequence ID" value="GAA2116445.1"/>
    <property type="molecule type" value="Genomic_DNA"/>
</dbReference>
<evidence type="ECO:0000313" key="2">
    <source>
        <dbReference type="Proteomes" id="UP001500166"/>
    </source>
</evidence>
<sequence>MIPNASLGEVRSTFLPYKLESESLNAEIDIRNDGVRFSVRDPKPGKAVTVSAGLRAKGRPIFHTHLLSMELRKNGEEYRGPMQDTVWSSHPLIGHFVYLPLWDGHSRFMKTFTPPPDVSIVGVRFCQWVKGTDAHVFLTDVLIMGTEPTGEALEVELGKDGQSS</sequence>
<organism evidence="1 2">
    <name type="scientific">Kocuria atrinae</name>
    <dbReference type="NCBI Taxonomy" id="592377"/>
    <lineage>
        <taxon>Bacteria</taxon>
        <taxon>Bacillati</taxon>
        <taxon>Actinomycetota</taxon>
        <taxon>Actinomycetes</taxon>
        <taxon>Micrococcales</taxon>
        <taxon>Micrococcaceae</taxon>
        <taxon>Kocuria</taxon>
    </lineage>
</organism>
<accession>A0ABN2XQX7</accession>
<comment type="caution">
    <text evidence="1">The sequence shown here is derived from an EMBL/GenBank/DDBJ whole genome shotgun (WGS) entry which is preliminary data.</text>
</comment>
<gene>
    <name evidence="1" type="ORF">GCM10009824_15150</name>
</gene>
<keyword evidence="2" id="KW-1185">Reference proteome</keyword>
<name>A0ABN2XQX7_9MICC</name>
<evidence type="ECO:0000313" key="1">
    <source>
        <dbReference type="EMBL" id="GAA2116445.1"/>
    </source>
</evidence>
<dbReference type="Proteomes" id="UP001500166">
    <property type="component" value="Unassembled WGS sequence"/>
</dbReference>
<reference evidence="1 2" key="1">
    <citation type="journal article" date="2019" name="Int. J. Syst. Evol. Microbiol.">
        <title>The Global Catalogue of Microorganisms (GCM) 10K type strain sequencing project: providing services to taxonomists for standard genome sequencing and annotation.</title>
        <authorList>
            <consortium name="The Broad Institute Genomics Platform"/>
            <consortium name="The Broad Institute Genome Sequencing Center for Infectious Disease"/>
            <person name="Wu L."/>
            <person name="Ma J."/>
        </authorList>
    </citation>
    <scope>NUCLEOTIDE SEQUENCE [LARGE SCALE GENOMIC DNA]</scope>
    <source>
        <strain evidence="1 2">JCM 15914</strain>
    </source>
</reference>